<dbReference type="Proteomes" id="UP000274515">
    <property type="component" value="Unassembled WGS sequence"/>
</dbReference>
<evidence type="ECO:0000313" key="1">
    <source>
        <dbReference type="EMBL" id="RRO14553.1"/>
    </source>
</evidence>
<dbReference type="RefSeq" id="WP_125092086.1">
    <property type="nucleotide sequence ID" value="NZ_RSAA01000018.1"/>
</dbReference>
<gene>
    <name evidence="1" type="ORF">EIL87_19815</name>
</gene>
<dbReference type="AlphaFoldDB" id="A0A426JMV5"/>
<accession>A0A426JMV5</accession>
<dbReference type="EMBL" id="RSAA01000018">
    <property type="protein sequence ID" value="RRO14553.1"/>
    <property type="molecule type" value="Genomic_DNA"/>
</dbReference>
<evidence type="ECO:0000313" key="2">
    <source>
        <dbReference type="Proteomes" id="UP000274515"/>
    </source>
</evidence>
<name>A0A426JMV5_9PSEU</name>
<reference evidence="1 2" key="1">
    <citation type="submission" date="2018-11" db="EMBL/GenBank/DDBJ databases">
        <title>Saccharopolyspora rhizosphaerae sp. nov., an actinomycete isolated from rhizosphere soil in Thailand.</title>
        <authorList>
            <person name="Intra B."/>
            <person name="Euanorasetr J."/>
            <person name="Take A."/>
            <person name="Inahashi Y."/>
            <person name="Mori M."/>
            <person name="Panbangred W."/>
            <person name="Matsumoto A."/>
        </authorList>
    </citation>
    <scope>NUCLEOTIDE SEQUENCE [LARGE SCALE GENOMIC DNA]</scope>
    <source>
        <strain evidence="1 2">H219</strain>
    </source>
</reference>
<proteinExistence type="predicted"/>
<keyword evidence="2" id="KW-1185">Reference proteome</keyword>
<organism evidence="1 2">
    <name type="scientific">Saccharopolyspora rhizosphaerae</name>
    <dbReference type="NCBI Taxonomy" id="2492662"/>
    <lineage>
        <taxon>Bacteria</taxon>
        <taxon>Bacillati</taxon>
        <taxon>Actinomycetota</taxon>
        <taxon>Actinomycetes</taxon>
        <taxon>Pseudonocardiales</taxon>
        <taxon>Pseudonocardiaceae</taxon>
        <taxon>Saccharopolyspora</taxon>
    </lineage>
</organism>
<protein>
    <submittedName>
        <fullName evidence="1">Uncharacterized protein</fullName>
    </submittedName>
</protein>
<comment type="caution">
    <text evidence="1">The sequence shown here is derived from an EMBL/GenBank/DDBJ whole genome shotgun (WGS) entry which is preliminary data.</text>
</comment>
<sequence>MASNVWVLYAAKSYGETFIRGSEITEVRVSTGSSYSYGKEIETSTVRASYPGAEFGSVDLWKFRSREAADEAVQALLAALAADPCGVVIQDNNGKVGVRPLPKAAE</sequence>